<dbReference type="RefSeq" id="WP_159428168.1">
    <property type="nucleotide sequence ID" value="NZ_FOKY01000004.1"/>
</dbReference>
<evidence type="ECO:0000313" key="8">
    <source>
        <dbReference type="Proteomes" id="UP000240042"/>
    </source>
</evidence>
<keyword evidence="8" id="KW-1185">Reference proteome</keyword>
<dbReference type="GO" id="GO:0070475">
    <property type="term" value="P:rRNA base methylation"/>
    <property type="evidence" value="ECO:0007669"/>
    <property type="project" value="TreeGrafter"/>
</dbReference>
<sequence>MEFSGKESRRLKSVDREEIVRIQRFVSEGPALAYDSNGKVLFVRYVLPGELVRVKVYKEAKDYAMADPLQIVEPSPLRIKPECPYFSLCGGCDYQMIDYKEQISLKKQLVEKIFFQITGQKILLTGILESPLHFRYRNNMTYKVTPHKKTAGFFRKDSKSVVDIEKCLLEMPKITEAFCSVKMQNSNELPFPPHNFKVRSSTIGDTSVYWIPSNYPDTHVYEEITVYGKTIRFKISKDSFFQVNSFLVPLWLEKIISFLDQSHNERIIDLYCGIGLITLFVSYYARETIGVEIAKSSVLDANSNLEINDIKSNVKFILGDAGEILSAIGFADVIIVDPPRAGMDEQTRNLLLQHLPKKIIYSSCKASTMARDIDILSSHYELQELWLVDMFPQTYHVELLALLVHKS</sequence>
<dbReference type="InterPro" id="IPR029063">
    <property type="entry name" value="SAM-dependent_MTases_sf"/>
</dbReference>
<feature type="active site" description="Nucleophile" evidence="4">
    <location>
        <position position="364"/>
    </location>
</feature>
<dbReference type="InterPro" id="IPR030391">
    <property type="entry name" value="MeTrfase_TrmA_CS"/>
</dbReference>
<dbReference type="Gene3D" id="3.40.50.150">
    <property type="entry name" value="Vaccinia Virus protein VP39"/>
    <property type="match status" value="2"/>
</dbReference>
<feature type="binding site" evidence="4">
    <location>
        <position position="271"/>
    </location>
    <ligand>
        <name>S-adenosyl-L-methionine</name>
        <dbReference type="ChEBI" id="CHEBI:59789"/>
    </ligand>
</feature>
<dbReference type="PANTHER" id="PTHR11061:SF30">
    <property type="entry name" value="TRNA (URACIL(54)-C(5))-METHYLTRANSFERASE"/>
    <property type="match status" value="1"/>
</dbReference>
<keyword evidence="2 4" id="KW-0808">Transferase</keyword>
<dbReference type="Gene3D" id="2.40.50.140">
    <property type="entry name" value="Nucleic acid-binding proteins"/>
    <property type="match status" value="1"/>
</dbReference>
<dbReference type="InterPro" id="IPR012340">
    <property type="entry name" value="NA-bd_OB-fold"/>
</dbReference>
<comment type="similarity">
    <text evidence="4">Belongs to the class I-like SAM-binding methyltransferase superfamily. RNA M5U methyltransferase family.</text>
</comment>
<evidence type="ECO:0000256" key="4">
    <source>
        <dbReference type="PROSITE-ProRule" id="PRU01024"/>
    </source>
</evidence>
<dbReference type="Proteomes" id="UP000240042">
    <property type="component" value="Unassembled WGS sequence"/>
</dbReference>
<dbReference type="SUPFAM" id="SSF53335">
    <property type="entry name" value="S-adenosyl-L-methionine-dependent methyltransferases"/>
    <property type="match status" value="1"/>
</dbReference>
<dbReference type="InterPro" id="IPR030390">
    <property type="entry name" value="MeTrfase_TrmA_AS"/>
</dbReference>
<dbReference type="PROSITE" id="PS01230">
    <property type="entry name" value="TRMA_1"/>
    <property type="match status" value="1"/>
</dbReference>
<proteinExistence type="inferred from homology"/>
<dbReference type="GO" id="GO:0070041">
    <property type="term" value="F:rRNA (uridine-C5-)-methyltransferase activity"/>
    <property type="evidence" value="ECO:0007669"/>
    <property type="project" value="TreeGrafter"/>
</dbReference>
<evidence type="ECO:0000256" key="5">
    <source>
        <dbReference type="PROSITE-ProRule" id="PRU10015"/>
    </source>
</evidence>
<dbReference type="PANTHER" id="PTHR11061">
    <property type="entry name" value="RNA M5U METHYLTRANSFERASE"/>
    <property type="match status" value="1"/>
</dbReference>
<dbReference type="PROSITE" id="PS51687">
    <property type="entry name" value="SAM_MT_RNA_M5U"/>
    <property type="match status" value="1"/>
</dbReference>
<feature type="binding site" evidence="4">
    <location>
        <position position="292"/>
    </location>
    <ligand>
        <name>S-adenosyl-L-methionine</name>
        <dbReference type="ChEBI" id="CHEBI:59789"/>
    </ligand>
</feature>
<protein>
    <submittedName>
        <fullName evidence="7">23S rRNA (Uracil1939-C5)-methyltransferase</fullName>
    </submittedName>
</protein>
<dbReference type="InterPro" id="IPR010280">
    <property type="entry name" value="U5_MeTrfase_fam"/>
</dbReference>
<dbReference type="STRING" id="34097.SAMN02745150_00802"/>
<organism evidence="7 8">
    <name type="scientific">Brevinema andersonii</name>
    <dbReference type="NCBI Taxonomy" id="34097"/>
    <lineage>
        <taxon>Bacteria</taxon>
        <taxon>Pseudomonadati</taxon>
        <taxon>Spirochaetota</taxon>
        <taxon>Spirochaetia</taxon>
        <taxon>Brevinematales</taxon>
        <taxon>Brevinemataceae</taxon>
        <taxon>Brevinema</taxon>
    </lineage>
</organism>
<gene>
    <name evidence="7" type="ORF">SAMN02745150_00802</name>
</gene>
<dbReference type="PROSITE" id="PS50926">
    <property type="entry name" value="TRAM"/>
    <property type="match status" value="1"/>
</dbReference>
<dbReference type="InterPro" id="IPR002792">
    <property type="entry name" value="TRAM_dom"/>
</dbReference>
<dbReference type="Pfam" id="PF05958">
    <property type="entry name" value="tRNA_U5-meth_tr"/>
    <property type="match status" value="1"/>
</dbReference>
<accession>A0A1I1E1I4</accession>
<feature type="domain" description="TRAM" evidence="6">
    <location>
        <begin position="11"/>
        <end position="70"/>
    </location>
</feature>
<dbReference type="CDD" id="cd02440">
    <property type="entry name" value="AdoMet_MTases"/>
    <property type="match status" value="1"/>
</dbReference>
<feature type="active site" evidence="5">
    <location>
        <position position="364"/>
    </location>
</feature>
<feature type="binding site" evidence="4">
    <location>
        <position position="337"/>
    </location>
    <ligand>
        <name>S-adenosyl-L-methionine</name>
        <dbReference type="ChEBI" id="CHEBI:59789"/>
    </ligand>
</feature>
<evidence type="ECO:0000313" key="7">
    <source>
        <dbReference type="EMBL" id="SFB78713.1"/>
    </source>
</evidence>
<evidence type="ECO:0000256" key="3">
    <source>
        <dbReference type="ARBA" id="ARBA00022691"/>
    </source>
</evidence>
<dbReference type="AlphaFoldDB" id="A0A1I1E1I4"/>
<evidence type="ECO:0000259" key="6">
    <source>
        <dbReference type="PROSITE" id="PS50926"/>
    </source>
</evidence>
<dbReference type="SUPFAM" id="SSF50249">
    <property type="entry name" value="Nucleic acid-binding proteins"/>
    <property type="match status" value="1"/>
</dbReference>
<dbReference type="Pfam" id="PF01938">
    <property type="entry name" value="TRAM"/>
    <property type="match status" value="1"/>
</dbReference>
<keyword evidence="3 4" id="KW-0949">S-adenosyl-L-methionine</keyword>
<dbReference type="PROSITE" id="PS01231">
    <property type="entry name" value="TRMA_2"/>
    <property type="match status" value="1"/>
</dbReference>
<evidence type="ECO:0000256" key="2">
    <source>
        <dbReference type="ARBA" id="ARBA00022679"/>
    </source>
</evidence>
<evidence type="ECO:0000256" key="1">
    <source>
        <dbReference type="ARBA" id="ARBA00022603"/>
    </source>
</evidence>
<keyword evidence="1 4" id="KW-0489">Methyltransferase</keyword>
<dbReference type="EMBL" id="FOKY01000004">
    <property type="protein sequence ID" value="SFB78713.1"/>
    <property type="molecule type" value="Genomic_DNA"/>
</dbReference>
<reference evidence="8" key="1">
    <citation type="submission" date="2016-10" db="EMBL/GenBank/DDBJ databases">
        <authorList>
            <person name="Varghese N."/>
            <person name="Submissions S."/>
        </authorList>
    </citation>
    <scope>NUCLEOTIDE SEQUENCE [LARGE SCALE GENOMIC DNA]</scope>
    <source>
        <strain evidence="8">ATCC 43811</strain>
    </source>
</reference>
<dbReference type="OrthoDB" id="9804590at2"/>
<feature type="binding site" evidence="4">
    <location>
        <position position="242"/>
    </location>
    <ligand>
        <name>S-adenosyl-L-methionine</name>
        <dbReference type="ChEBI" id="CHEBI:59789"/>
    </ligand>
</feature>
<name>A0A1I1E1I4_BREAD</name>